<keyword evidence="1" id="KW-1133">Transmembrane helix</keyword>
<sequence>MRRYRLKKGIKMIGLLFFLVAIFLYTLIFNESTGWILFFFLFFLTVIDVLSLIPSLKNIHCVLAKQSTYEIHQTAQINFQLFRYHPNLLRIPLLVVSFGNESTAEKLYITLYSGQPKEIVFNWHPTKRGIFDKLPFVLTGFDILGVLSKQRNGHLKGPFIVLPQLQLDVAQQLYEQLLLFQPEHASQFGHRTFTVRNFREYRMGDSLNSIDWKQSGKRNKWIIREYEQEAETVLHFLFYGLPHKKFEELVSIYYSFIQFTESKLSFQQTILAEYSQSQPTNQLFAEIQPLATETDLPFFSNKKLVLFAPTQTKKLTQQIDFLKKNNDVVLITLESTGGLYIAWEDQVVFIDQGGSMHEK</sequence>
<protein>
    <recommendedName>
        <fullName evidence="2">DUF58 domain-containing protein</fullName>
    </recommendedName>
</protein>
<organism evidence="4">
    <name type="scientific">Candidatus Enterococcus mansonii</name>
    <dbReference type="NCBI Taxonomy" id="1834181"/>
    <lineage>
        <taxon>Bacteria</taxon>
        <taxon>Bacillati</taxon>
        <taxon>Bacillota</taxon>
        <taxon>Bacilli</taxon>
        <taxon>Lactobacillales</taxon>
        <taxon>Enterococcaceae</taxon>
        <taxon>Enterococcus</taxon>
    </lineage>
</organism>
<gene>
    <name evidence="3" type="ORF">A5880_001115</name>
    <name evidence="4" type="ORF">A5880_002318</name>
</gene>
<comment type="caution">
    <text evidence="4">The sequence shown here is derived from an EMBL/GenBank/DDBJ whole genome shotgun (WGS) entry which is preliminary data.</text>
</comment>
<dbReference type="EMBL" id="NGLE01000003">
    <property type="protein sequence ID" value="OTO08048.1"/>
    <property type="molecule type" value="Genomic_DNA"/>
</dbReference>
<evidence type="ECO:0000313" key="5">
    <source>
        <dbReference type="Proteomes" id="UP000195139"/>
    </source>
</evidence>
<dbReference type="Pfam" id="PF01882">
    <property type="entry name" value="DUF58"/>
    <property type="match status" value="1"/>
</dbReference>
<feature type="transmembrane region" description="Helical" evidence="1">
    <location>
        <begin position="35"/>
        <end position="56"/>
    </location>
</feature>
<reference evidence="3 5" key="2">
    <citation type="submission" date="2018-07" db="EMBL/GenBank/DDBJ databases">
        <title>The Genome Sequence of Enterococcus sp. DIV0659b.</title>
        <authorList>
            <consortium name="The Broad Institute Genomics Platform"/>
            <consortium name="The Broad Institute Genomic Center for Infectious Diseases"/>
            <person name="Earl A."/>
            <person name="Manson A."/>
            <person name="Schwartman J."/>
            <person name="Gilmore M."/>
            <person name="Abouelleil A."/>
            <person name="Cao P."/>
            <person name="Chapman S."/>
            <person name="Cusick C."/>
            <person name="Shea T."/>
            <person name="Young S."/>
            <person name="Neafsey D."/>
            <person name="Nusbaum C."/>
            <person name="Birren B."/>
        </authorList>
    </citation>
    <scope>NUCLEOTIDE SEQUENCE [LARGE SCALE GENOMIC DNA]</scope>
    <source>
        <strain evidence="3 5">4G2_DIV0659</strain>
    </source>
</reference>
<reference evidence="4" key="1">
    <citation type="submission" date="2017-05" db="EMBL/GenBank/DDBJ databases">
        <title>The Genome Sequence of Enterococcus sp. 4G2_DIV0659.</title>
        <authorList>
            <consortium name="The Broad Institute Genomics Platform"/>
            <consortium name="The Broad Institute Genomic Center for Infectious Diseases"/>
            <person name="Earl A."/>
            <person name="Manson A."/>
            <person name="Schwartman J."/>
            <person name="Gilmore M."/>
            <person name="Abouelleil A."/>
            <person name="Cao P."/>
            <person name="Chapman S."/>
            <person name="Cusick C."/>
            <person name="Shea T."/>
            <person name="Young S."/>
            <person name="Neafsey D."/>
            <person name="Nusbaum C."/>
            <person name="Birren B."/>
        </authorList>
    </citation>
    <scope>NUCLEOTIDE SEQUENCE [LARGE SCALE GENOMIC DNA]</scope>
    <source>
        <strain evidence="4">4G2_DIV0659</strain>
    </source>
</reference>
<dbReference type="InterPro" id="IPR002881">
    <property type="entry name" value="DUF58"/>
</dbReference>
<keyword evidence="5" id="KW-1185">Reference proteome</keyword>
<dbReference type="Proteomes" id="UP000195139">
    <property type="component" value="Unassembled WGS sequence"/>
</dbReference>
<feature type="transmembrane region" description="Helical" evidence="1">
    <location>
        <begin position="12"/>
        <end position="29"/>
    </location>
</feature>
<feature type="domain" description="DUF58" evidence="2">
    <location>
        <begin position="198"/>
        <end position="236"/>
    </location>
</feature>
<dbReference type="PANTHER" id="PTHR34351:SF2">
    <property type="entry name" value="DUF58 DOMAIN-CONTAINING PROTEIN"/>
    <property type="match status" value="1"/>
</dbReference>
<dbReference type="AlphaFoldDB" id="A0A242CD51"/>
<evidence type="ECO:0000313" key="3">
    <source>
        <dbReference type="EMBL" id="MEI5993568.1"/>
    </source>
</evidence>
<evidence type="ECO:0000313" key="4">
    <source>
        <dbReference type="EMBL" id="OTO08048.1"/>
    </source>
</evidence>
<evidence type="ECO:0000259" key="2">
    <source>
        <dbReference type="Pfam" id="PF01882"/>
    </source>
</evidence>
<name>A0A242CD51_9ENTE</name>
<accession>A0A242CD51</accession>
<evidence type="ECO:0000256" key="1">
    <source>
        <dbReference type="SAM" id="Phobius"/>
    </source>
</evidence>
<keyword evidence="1" id="KW-0472">Membrane</keyword>
<dbReference type="STRING" id="1834181.A5880_002318"/>
<dbReference type="EMBL" id="NGLE02000001">
    <property type="protein sequence ID" value="MEI5993568.1"/>
    <property type="molecule type" value="Genomic_DNA"/>
</dbReference>
<proteinExistence type="predicted"/>
<dbReference type="PANTHER" id="PTHR34351">
    <property type="entry name" value="SLR1927 PROTEIN-RELATED"/>
    <property type="match status" value="1"/>
</dbReference>
<keyword evidence="1" id="KW-0812">Transmembrane</keyword>